<gene>
    <name evidence="1" type="ORF">FOF46_26390</name>
</gene>
<reference evidence="1 2" key="1">
    <citation type="submission" date="2019-07" db="EMBL/GenBank/DDBJ databases">
        <title>The draft genome sequence of Aquimarina algiphila M91.</title>
        <authorList>
            <person name="Meng X."/>
        </authorList>
    </citation>
    <scope>NUCLEOTIDE SEQUENCE [LARGE SCALE GENOMIC DNA]</scope>
    <source>
        <strain evidence="1 2">M91</strain>
    </source>
</reference>
<name>A0A554VCB3_9FLAO</name>
<proteinExistence type="predicted"/>
<evidence type="ECO:0000313" key="1">
    <source>
        <dbReference type="EMBL" id="TSE04358.1"/>
    </source>
</evidence>
<dbReference type="EMBL" id="VLNR01000082">
    <property type="protein sequence ID" value="TSE04358.1"/>
    <property type="molecule type" value="Genomic_DNA"/>
</dbReference>
<dbReference type="AlphaFoldDB" id="A0A554VCB3"/>
<organism evidence="1 2">
    <name type="scientific">Aquimarina algiphila</name>
    <dbReference type="NCBI Taxonomy" id="2047982"/>
    <lineage>
        <taxon>Bacteria</taxon>
        <taxon>Pseudomonadati</taxon>
        <taxon>Bacteroidota</taxon>
        <taxon>Flavobacteriia</taxon>
        <taxon>Flavobacteriales</taxon>
        <taxon>Flavobacteriaceae</taxon>
        <taxon>Aquimarina</taxon>
    </lineage>
</organism>
<protein>
    <submittedName>
        <fullName evidence="1">Uncharacterized protein</fullName>
    </submittedName>
</protein>
<accession>A0A554VCB3</accession>
<keyword evidence="2" id="KW-1185">Reference proteome</keyword>
<evidence type="ECO:0000313" key="2">
    <source>
        <dbReference type="Proteomes" id="UP000318833"/>
    </source>
</evidence>
<dbReference type="RefSeq" id="WP_143918535.1">
    <property type="nucleotide sequence ID" value="NZ_CANMXV010000057.1"/>
</dbReference>
<dbReference type="Proteomes" id="UP000318833">
    <property type="component" value="Unassembled WGS sequence"/>
</dbReference>
<dbReference type="OrthoDB" id="1422790at2"/>
<sequence length="217" mass="24285">MSNVFLAQIKSDDFDKKDDKIAVVIKEFTLLKNADWFLHRYSEPYIISMAIDQGGANNPAIDFNILPFPNVKKGDIIQFDGHGHLVYGPKNPGEFLAYSVLFMESDKDIRDLGQLIEDIIKSDAASIGVNALLSAVTTYATAINVLTQLTSLLSKKMQENKDDELFRRNGTLLRDVDPPFDILRTYKGRNDYIESKVSIIPLLQSNGLGPSSKMIKL</sequence>
<comment type="caution">
    <text evidence="1">The sequence shown here is derived from an EMBL/GenBank/DDBJ whole genome shotgun (WGS) entry which is preliminary data.</text>
</comment>